<proteinExistence type="predicted"/>
<evidence type="ECO:0000256" key="1">
    <source>
        <dbReference type="SAM" id="Phobius"/>
    </source>
</evidence>
<feature type="non-terminal residue" evidence="2">
    <location>
        <position position="1"/>
    </location>
</feature>
<name>A0A1C3L180_PLAMA</name>
<keyword evidence="1" id="KW-0812">Transmembrane</keyword>
<dbReference type="Proteomes" id="UP000219799">
    <property type="component" value="Chromosome 12"/>
</dbReference>
<organism evidence="2 3">
    <name type="scientific">Plasmodium malariae</name>
    <dbReference type="NCBI Taxonomy" id="5858"/>
    <lineage>
        <taxon>Eukaryota</taxon>
        <taxon>Sar</taxon>
        <taxon>Alveolata</taxon>
        <taxon>Apicomplexa</taxon>
        <taxon>Aconoidasida</taxon>
        <taxon>Haemosporida</taxon>
        <taxon>Plasmodiidae</taxon>
        <taxon>Plasmodium</taxon>
        <taxon>Plasmodium (Plasmodium)</taxon>
    </lineage>
</organism>
<dbReference type="EMBL" id="LT594500">
    <property type="protein sequence ID" value="SBT80301.1"/>
    <property type="molecule type" value="Genomic_DNA"/>
</dbReference>
<keyword evidence="1" id="KW-1133">Transmembrane helix</keyword>
<keyword evidence="1" id="KW-0472">Membrane</keyword>
<accession>A0A1C3L180</accession>
<protein>
    <submittedName>
        <fullName evidence="2">Uncharacterized protein</fullName>
    </submittedName>
</protein>
<dbReference type="AlphaFoldDB" id="A0A1C3L180"/>
<dbReference type="VEuPathDB" id="PlasmoDB:PmUG01_12053800"/>
<feature type="transmembrane region" description="Helical" evidence="1">
    <location>
        <begin position="223"/>
        <end position="243"/>
    </location>
</feature>
<sequence>SDNYNEMDLNLEESINYLNKVLPRYIQHIHVYNYSNDVKNLFLIKCFQTRFLEHRNNVKKKNMHHKSFLYNRRVYNTKTYVCGNYIFVEFFLLKKHTNIYKSYLVVLKKIKKIEFLFILKNYNYFYVNNKSHAIFNIENVLCRLIFKNYMNALISISSYNKVSKAENILKLNSFKRSYYYFIMMYNGLLNKDIILIKNSLKILKFKETLLLCRLLFHYIWNNFNLKLIFFYFIDYFSFINHVWKGKKYKRKLQHFIREI</sequence>
<gene>
    <name evidence="2" type="primary">PmlGA01_120046700</name>
    <name evidence="2" type="ORF">PMLGA01_120046700</name>
</gene>
<feature type="non-terminal residue" evidence="2">
    <location>
        <position position="259"/>
    </location>
</feature>
<evidence type="ECO:0000313" key="3">
    <source>
        <dbReference type="Proteomes" id="UP000219799"/>
    </source>
</evidence>
<reference evidence="2 3" key="1">
    <citation type="submission" date="2016-06" db="EMBL/GenBank/DDBJ databases">
        <authorList>
            <consortium name="Pathogen Informatics"/>
        </authorList>
    </citation>
    <scope>NUCLEOTIDE SEQUENCE [LARGE SCALE GENOMIC DNA]</scope>
    <source>
        <strain evidence="2">PmlGA01</strain>
    </source>
</reference>
<evidence type="ECO:0000313" key="2">
    <source>
        <dbReference type="EMBL" id="SBT80301.1"/>
    </source>
</evidence>